<accession>A0A4S4DDD7</accession>
<dbReference type="PRINTS" id="PR00097">
    <property type="entry name" value="ANTSNTHASEII"/>
</dbReference>
<evidence type="ECO:0000256" key="2">
    <source>
        <dbReference type="ARBA" id="ARBA00022614"/>
    </source>
</evidence>
<keyword evidence="3" id="KW-0732">Signal</keyword>
<dbReference type="InterPro" id="IPR032675">
    <property type="entry name" value="LRR_dom_sf"/>
</dbReference>
<dbReference type="PANTHER" id="PTHR48009">
    <property type="entry name" value="LEUCINE-RICH REPEAT (LRR) FAMILY PROTEIN"/>
    <property type="match status" value="1"/>
</dbReference>
<keyword evidence="8" id="KW-0812">Transmembrane</keyword>
<evidence type="ECO:0000256" key="1">
    <source>
        <dbReference type="ARBA" id="ARBA00004370"/>
    </source>
</evidence>
<dbReference type="AlphaFoldDB" id="A0A4S4DDD7"/>
<evidence type="ECO:0000256" key="8">
    <source>
        <dbReference type="SAM" id="Phobius"/>
    </source>
</evidence>
<sequence>METMRATGLVCQSSLVEFKRSSLPRKTLTPHPPTGSRVSLPFRNHGSLLLLRMAEHSKIPMAISQNASLASQLVSVKNKITNPIVVIDNYDSVTYNLCQYMGELGCNFEVYRNDELTVDELKKKNPRGVLISPGPGTPQDSGISLQTVLELGPTVPLFGVCMGLQCIGEAFGGKIVRSPHGVMHKKSSLVYHNEGSSSIKLQDELTGSVHLVGAHYLSSAWKFGRVNSIPKPLTSRIEIEIEIEIASRSLDLMARPMHSTFAAFCVFAVPITVVLIFIPWLVVLVESVTLQSDIDALHSVKQAIDSNTIPASSFLKTWNFQMDPCENPGPHFLGILCTVPVDNSSSSNRVLAINLDQAGYDGFLSPAIGNLTELTTLDLNKNNFRRPIPTTITNLVKLNTLSLSENFFTGSLPPRIDRLKSLMVLDVSHNVLSGSIPRLLFSELRSLTVLKLSNNLFTGRIPVVIGLWQLDTLDLSRNHLSGNLSQFPPNLRTLLLGHNTLSGSISPVARLKNLQAIDLSANRFSGSISHEILTLPNLNHVNLSINSFSMMKVMKNSGRATQLQVLDVHRNRLQGRLPMNLVTYDNLTAINLGNNQFSGQIPVEYGQKMANKWRSLFLDHNFLVGSLPPQFSNNAARIRGSLAQNCLNCPGRVHFCHGGQRPVSKCVHQNGGHKG</sequence>
<dbReference type="SUPFAM" id="SSF52058">
    <property type="entry name" value="L domain-like"/>
    <property type="match status" value="1"/>
</dbReference>
<gene>
    <name evidence="10" type="ORF">TEA_001107</name>
</gene>
<dbReference type="FunFam" id="3.80.10.10:FF:000041">
    <property type="entry name" value="LRR receptor-like serine/threonine-protein kinase ERECTA"/>
    <property type="match status" value="1"/>
</dbReference>
<evidence type="ECO:0000256" key="4">
    <source>
        <dbReference type="ARBA" id="ARBA00022737"/>
    </source>
</evidence>
<keyword evidence="6 8" id="KW-0472">Membrane</keyword>
<dbReference type="Proteomes" id="UP000306102">
    <property type="component" value="Unassembled WGS sequence"/>
</dbReference>
<dbReference type="InterPro" id="IPR017926">
    <property type="entry name" value="GATASE"/>
</dbReference>
<keyword evidence="2" id="KW-0433">Leucine-rich repeat</keyword>
<evidence type="ECO:0000256" key="5">
    <source>
        <dbReference type="ARBA" id="ARBA00022962"/>
    </source>
</evidence>
<feature type="transmembrane region" description="Helical" evidence="8">
    <location>
        <begin position="261"/>
        <end position="282"/>
    </location>
</feature>
<keyword evidence="4" id="KW-0677">Repeat</keyword>
<dbReference type="PROSITE" id="PS51273">
    <property type="entry name" value="GATASE_TYPE_1"/>
    <property type="match status" value="1"/>
</dbReference>
<evidence type="ECO:0000313" key="11">
    <source>
        <dbReference type="Proteomes" id="UP000306102"/>
    </source>
</evidence>
<name>A0A4S4DDD7_CAMSN</name>
<comment type="subcellular location">
    <subcellularLocation>
        <location evidence="1">Membrane</location>
    </subcellularLocation>
</comment>
<dbReference type="PRINTS" id="PR00096">
    <property type="entry name" value="GATASE"/>
</dbReference>
<evidence type="ECO:0000256" key="3">
    <source>
        <dbReference type="ARBA" id="ARBA00022729"/>
    </source>
</evidence>
<evidence type="ECO:0000256" key="6">
    <source>
        <dbReference type="ARBA" id="ARBA00023136"/>
    </source>
</evidence>
<dbReference type="PANTHER" id="PTHR48009:SF7">
    <property type="entry name" value="LEUCINE-RICH REPEAT (LRR) FAMILY PROTEIN"/>
    <property type="match status" value="1"/>
</dbReference>
<evidence type="ECO:0000259" key="9">
    <source>
        <dbReference type="Pfam" id="PF00117"/>
    </source>
</evidence>
<dbReference type="PRINTS" id="PR00099">
    <property type="entry name" value="CPSGATASE"/>
</dbReference>
<evidence type="ECO:0000313" key="10">
    <source>
        <dbReference type="EMBL" id="THF99705.1"/>
    </source>
</evidence>
<reference evidence="10 11" key="1">
    <citation type="journal article" date="2018" name="Proc. Natl. Acad. Sci. U.S.A.">
        <title>Draft genome sequence of Camellia sinensis var. sinensis provides insights into the evolution of the tea genome and tea quality.</title>
        <authorList>
            <person name="Wei C."/>
            <person name="Yang H."/>
            <person name="Wang S."/>
            <person name="Zhao J."/>
            <person name="Liu C."/>
            <person name="Gao L."/>
            <person name="Xia E."/>
            <person name="Lu Y."/>
            <person name="Tai Y."/>
            <person name="She G."/>
            <person name="Sun J."/>
            <person name="Cao H."/>
            <person name="Tong W."/>
            <person name="Gao Q."/>
            <person name="Li Y."/>
            <person name="Deng W."/>
            <person name="Jiang X."/>
            <person name="Wang W."/>
            <person name="Chen Q."/>
            <person name="Zhang S."/>
            <person name="Li H."/>
            <person name="Wu J."/>
            <person name="Wang P."/>
            <person name="Li P."/>
            <person name="Shi C."/>
            <person name="Zheng F."/>
            <person name="Jian J."/>
            <person name="Huang B."/>
            <person name="Shan D."/>
            <person name="Shi M."/>
            <person name="Fang C."/>
            <person name="Yue Y."/>
            <person name="Li F."/>
            <person name="Li D."/>
            <person name="Wei S."/>
            <person name="Han B."/>
            <person name="Jiang C."/>
            <person name="Yin Y."/>
            <person name="Xia T."/>
            <person name="Zhang Z."/>
            <person name="Bennetzen J.L."/>
            <person name="Zhao S."/>
            <person name="Wan X."/>
        </authorList>
    </citation>
    <scope>NUCLEOTIDE SEQUENCE [LARGE SCALE GENOMIC DNA]</scope>
    <source>
        <strain evidence="11">cv. Shuchazao</strain>
        <tissue evidence="10">Leaf</tissue>
    </source>
</reference>
<dbReference type="InterPro" id="IPR029062">
    <property type="entry name" value="Class_I_gatase-like"/>
</dbReference>
<organism evidence="10 11">
    <name type="scientific">Camellia sinensis var. sinensis</name>
    <name type="common">China tea</name>
    <dbReference type="NCBI Taxonomy" id="542762"/>
    <lineage>
        <taxon>Eukaryota</taxon>
        <taxon>Viridiplantae</taxon>
        <taxon>Streptophyta</taxon>
        <taxon>Embryophyta</taxon>
        <taxon>Tracheophyta</taxon>
        <taxon>Spermatophyta</taxon>
        <taxon>Magnoliopsida</taxon>
        <taxon>eudicotyledons</taxon>
        <taxon>Gunneridae</taxon>
        <taxon>Pentapetalae</taxon>
        <taxon>asterids</taxon>
        <taxon>Ericales</taxon>
        <taxon>Theaceae</taxon>
        <taxon>Camellia</taxon>
    </lineage>
</organism>
<proteinExistence type="predicted"/>
<comment type="caution">
    <text evidence="10">The sequence shown here is derived from an EMBL/GenBank/DDBJ whole genome shotgun (WGS) entry which is preliminary data.</text>
</comment>
<keyword evidence="7" id="KW-0325">Glycoprotein</keyword>
<dbReference type="InterPro" id="IPR006221">
    <property type="entry name" value="TrpG/PapA_dom"/>
</dbReference>
<dbReference type="CDD" id="cd01743">
    <property type="entry name" value="GATase1_Anthranilate_Synthase"/>
    <property type="match status" value="1"/>
</dbReference>
<evidence type="ECO:0000256" key="7">
    <source>
        <dbReference type="ARBA" id="ARBA00023180"/>
    </source>
</evidence>
<dbReference type="EMBL" id="SDRB02011870">
    <property type="protein sequence ID" value="THF99705.1"/>
    <property type="molecule type" value="Genomic_DNA"/>
</dbReference>
<dbReference type="GO" id="GO:0016020">
    <property type="term" value="C:membrane"/>
    <property type="evidence" value="ECO:0007669"/>
    <property type="project" value="UniProtKB-SubCell"/>
</dbReference>
<dbReference type="Gene3D" id="3.40.50.880">
    <property type="match status" value="1"/>
</dbReference>
<dbReference type="SUPFAM" id="SSF52317">
    <property type="entry name" value="Class I glutamine amidotransferase-like"/>
    <property type="match status" value="1"/>
</dbReference>
<keyword evidence="11" id="KW-1185">Reference proteome</keyword>
<feature type="domain" description="Glutamine amidotransferase" evidence="9">
    <location>
        <begin position="85"/>
        <end position="203"/>
    </location>
</feature>
<keyword evidence="5" id="KW-0315">Glutamine amidotransferase</keyword>
<dbReference type="InterPro" id="IPR001611">
    <property type="entry name" value="Leu-rich_rpt"/>
</dbReference>
<dbReference type="STRING" id="542762.A0A4S4DDD7"/>
<dbReference type="InterPro" id="IPR053213">
    <property type="entry name" value="RLP29"/>
</dbReference>
<dbReference type="Pfam" id="PF00560">
    <property type="entry name" value="LRR_1"/>
    <property type="match status" value="3"/>
</dbReference>
<dbReference type="Gene3D" id="3.80.10.10">
    <property type="entry name" value="Ribonuclease Inhibitor"/>
    <property type="match status" value="3"/>
</dbReference>
<protein>
    <recommendedName>
        <fullName evidence="9">Glutamine amidotransferase domain-containing protein</fullName>
    </recommendedName>
</protein>
<keyword evidence="8" id="KW-1133">Transmembrane helix</keyword>
<dbReference type="Pfam" id="PF00117">
    <property type="entry name" value="GATase"/>
    <property type="match status" value="1"/>
</dbReference>
<dbReference type="PROSITE" id="PS51450">
    <property type="entry name" value="LRR"/>
    <property type="match status" value="1"/>
</dbReference>